<organism evidence="20 21">
    <name type="scientific">Raoultibacter massiliensis</name>
    <dbReference type="NCBI Taxonomy" id="1852371"/>
    <lineage>
        <taxon>Bacteria</taxon>
        <taxon>Bacillati</taxon>
        <taxon>Actinomycetota</taxon>
        <taxon>Coriobacteriia</taxon>
        <taxon>Eggerthellales</taxon>
        <taxon>Eggerthellaceae</taxon>
        <taxon>Raoultibacter</taxon>
    </lineage>
</organism>
<dbReference type="Gene3D" id="1.20.1090.10">
    <property type="entry name" value="Dehydroquinate synthase-like - alpha domain"/>
    <property type="match status" value="1"/>
</dbReference>
<feature type="binding site" evidence="17">
    <location>
        <position position="146"/>
    </location>
    <ligand>
        <name>NAD(+)</name>
        <dbReference type="ChEBI" id="CHEBI:57540"/>
    </ligand>
</feature>
<evidence type="ECO:0000256" key="7">
    <source>
        <dbReference type="ARBA" id="ARBA00017684"/>
    </source>
</evidence>
<keyword evidence="12 17" id="KW-0862">Zinc</keyword>
<evidence type="ECO:0000256" key="3">
    <source>
        <dbReference type="ARBA" id="ARBA00004496"/>
    </source>
</evidence>
<feature type="binding site" evidence="17">
    <location>
        <begin position="133"/>
        <end position="134"/>
    </location>
    <ligand>
        <name>NAD(+)</name>
        <dbReference type="ChEBI" id="CHEBI:57540"/>
    </ligand>
</feature>
<dbReference type="Pfam" id="PF24621">
    <property type="entry name" value="DHQS_C"/>
    <property type="match status" value="1"/>
</dbReference>
<evidence type="ECO:0000256" key="5">
    <source>
        <dbReference type="ARBA" id="ARBA00005412"/>
    </source>
</evidence>
<dbReference type="RefSeq" id="WP_102373742.1">
    <property type="nucleotide sequence ID" value="NZ_JBBNOP010000015.1"/>
</dbReference>
<dbReference type="SUPFAM" id="SSF56796">
    <property type="entry name" value="Dehydroquinate synthase-like"/>
    <property type="match status" value="1"/>
</dbReference>
<evidence type="ECO:0000259" key="18">
    <source>
        <dbReference type="Pfam" id="PF01761"/>
    </source>
</evidence>
<evidence type="ECO:0000256" key="16">
    <source>
        <dbReference type="ARBA" id="ARBA00023285"/>
    </source>
</evidence>
<evidence type="ECO:0000256" key="1">
    <source>
        <dbReference type="ARBA" id="ARBA00001393"/>
    </source>
</evidence>
<dbReference type="InterPro" id="IPR030960">
    <property type="entry name" value="DHQS/DOIS_N"/>
</dbReference>
<comment type="cofactor">
    <cofactor evidence="2 17">
        <name>NAD(+)</name>
        <dbReference type="ChEBI" id="CHEBI:57540"/>
    </cofactor>
</comment>
<evidence type="ECO:0000256" key="12">
    <source>
        <dbReference type="ARBA" id="ARBA00022833"/>
    </source>
</evidence>
<comment type="subcellular location">
    <subcellularLocation>
        <location evidence="3 17">Cytoplasm</location>
    </subcellularLocation>
</comment>
<dbReference type="NCBIfam" id="TIGR01357">
    <property type="entry name" value="aroB"/>
    <property type="match status" value="1"/>
</dbReference>
<comment type="function">
    <text evidence="17">Catalyzes the conversion of 3-deoxy-D-arabino-heptulosonate 7-phosphate (DAHP) to dehydroquinate (DHQ).</text>
</comment>
<keyword evidence="21" id="KW-1185">Reference proteome</keyword>
<evidence type="ECO:0000256" key="4">
    <source>
        <dbReference type="ARBA" id="ARBA00004661"/>
    </source>
</evidence>
<feature type="binding site" evidence="17">
    <location>
        <position position="252"/>
    </location>
    <ligand>
        <name>Zn(2+)</name>
        <dbReference type="ChEBI" id="CHEBI:29105"/>
    </ligand>
</feature>
<evidence type="ECO:0000256" key="11">
    <source>
        <dbReference type="ARBA" id="ARBA00022741"/>
    </source>
</evidence>
<dbReference type="InterPro" id="IPR030963">
    <property type="entry name" value="DHQ_synth_fam"/>
</dbReference>
<comment type="similarity">
    <text evidence="5 17">Belongs to the sugar phosphate cyclases superfamily. Dehydroquinate synthase family.</text>
</comment>
<feature type="binding site" evidence="17">
    <location>
        <position position="188"/>
    </location>
    <ligand>
        <name>Zn(2+)</name>
        <dbReference type="ChEBI" id="CHEBI:29105"/>
    </ligand>
</feature>
<evidence type="ECO:0000256" key="6">
    <source>
        <dbReference type="ARBA" id="ARBA00013031"/>
    </source>
</evidence>
<feature type="domain" description="3-dehydroquinate synthase N-terminal" evidence="18">
    <location>
        <begin position="71"/>
        <end position="182"/>
    </location>
</feature>
<dbReference type="Gene3D" id="3.40.50.1970">
    <property type="match status" value="1"/>
</dbReference>
<sequence length="372" mass="39101">MAVARIVVNIANAPSYDVRIGGNLVEKLGGYLREVNQSDTALVITDENVGPLYLAAAKASLVDAGYRTLDITVPAGEGSKSVAVSSEIWTAMADLKLGRDVLVVALGGGVVGDLAGFVAATYMRGVAFAQVPTTLLAMVDSSVGGKTGINLEQGKNLVGSFKQPIQVCASASVLATLPEREWACGCAEIAKSAVIDSDEFFFWLTDAAEALAARDEGVVAEAIARSVVFKANVVAEDETESRGVRECLNYGHTLGHAIEALAGFGAFSHGAAVAEGMRFAARLGAACVGTPTDLIFAQDELLDALGLPSLDWSAKPEELLAAMKGDKKVRGGHLRFVLPREVGLWEVVEVDDETVLEHLGAWVRSKETQIVQ</sequence>
<comment type="caution">
    <text evidence="17">Lacks conserved residue(s) required for the propagation of feature annotation.</text>
</comment>
<dbReference type="CDD" id="cd08195">
    <property type="entry name" value="DHQS"/>
    <property type="match status" value="1"/>
</dbReference>
<keyword evidence="16 17" id="KW-0170">Cobalt</keyword>
<evidence type="ECO:0000256" key="10">
    <source>
        <dbReference type="ARBA" id="ARBA00022723"/>
    </source>
</evidence>
<keyword evidence="9 17" id="KW-0028">Amino-acid biosynthesis</keyword>
<dbReference type="GO" id="GO:0003856">
    <property type="term" value="F:3-dehydroquinate synthase activity"/>
    <property type="evidence" value="ECO:0007669"/>
    <property type="project" value="UniProtKB-EC"/>
</dbReference>
<dbReference type="Proteomes" id="UP001487305">
    <property type="component" value="Unassembled WGS sequence"/>
</dbReference>
<dbReference type="InterPro" id="IPR056179">
    <property type="entry name" value="DHQS_C"/>
</dbReference>
<comment type="pathway">
    <text evidence="4 17">Metabolic intermediate biosynthesis; chorismate biosynthesis; chorismate from D-erythrose 4-phosphate and phosphoenolpyruvate: step 2/7.</text>
</comment>
<evidence type="ECO:0000256" key="15">
    <source>
        <dbReference type="ARBA" id="ARBA00023239"/>
    </source>
</evidence>
<keyword evidence="14 17" id="KW-0057">Aromatic amino acid biosynthesis</keyword>
<feature type="binding site" evidence="17">
    <location>
        <begin position="109"/>
        <end position="113"/>
    </location>
    <ligand>
        <name>NAD(+)</name>
        <dbReference type="ChEBI" id="CHEBI:57540"/>
    </ligand>
</feature>
<name>A0ABV1JG12_9ACTN</name>
<evidence type="ECO:0000313" key="20">
    <source>
        <dbReference type="EMBL" id="MEQ3364024.1"/>
    </source>
</evidence>
<keyword evidence="10 17" id="KW-0479">Metal-binding</keyword>
<feature type="domain" description="3-dehydroquinate synthase C-terminal" evidence="19">
    <location>
        <begin position="185"/>
        <end position="329"/>
    </location>
</feature>
<dbReference type="EC" id="4.2.3.4" evidence="6 17"/>
<dbReference type="HAMAP" id="MF_00110">
    <property type="entry name" value="DHQ_synthase"/>
    <property type="match status" value="1"/>
</dbReference>
<dbReference type="EMBL" id="JBBNOP010000015">
    <property type="protein sequence ID" value="MEQ3364024.1"/>
    <property type="molecule type" value="Genomic_DNA"/>
</dbReference>
<protein>
    <recommendedName>
        <fullName evidence="7 17">3-dehydroquinate synthase</fullName>
        <shortName evidence="17">DHQS</shortName>
        <ecNumber evidence="6 17">4.2.3.4</ecNumber>
    </recommendedName>
</protein>
<keyword evidence="15 17" id="KW-0456">Lyase</keyword>
<reference evidence="20 21" key="1">
    <citation type="submission" date="2024-04" db="EMBL/GenBank/DDBJ databases">
        <title>Human intestinal bacterial collection.</title>
        <authorList>
            <person name="Pauvert C."/>
            <person name="Hitch T.C.A."/>
            <person name="Clavel T."/>
        </authorList>
    </citation>
    <scope>NUCLEOTIDE SEQUENCE [LARGE SCALE GENOMIC DNA]</scope>
    <source>
        <strain evidence="20 21">CLA-KB-H42</strain>
    </source>
</reference>
<dbReference type="InterPro" id="IPR016037">
    <property type="entry name" value="DHQ_synth_AroB"/>
</dbReference>
<feature type="binding site" evidence="17">
    <location>
        <position position="155"/>
    </location>
    <ligand>
        <name>NAD(+)</name>
        <dbReference type="ChEBI" id="CHEBI:57540"/>
    </ligand>
</feature>
<evidence type="ECO:0000256" key="2">
    <source>
        <dbReference type="ARBA" id="ARBA00001911"/>
    </source>
</evidence>
<evidence type="ECO:0000256" key="13">
    <source>
        <dbReference type="ARBA" id="ARBA00023027"/>
    </source>
</evidence>
<evidence type="ECO:0000313" key="21">
    <source>
        <dbReference type="Proteomes" id="UP001487305"/>
    </source>
</evidence>
<evidence type="ECO:0000259" key="19">
    <source>
        <dbReference type="Pfam" id="PF24621"/>
    </source>
</evidence>
<gene>
    <name evidence="17 20" type="primary">aroB</name>
    <name evidence="20" type="ORF">AAA083_13660</name>
</gene>
<comment type="cofactor">
    <cofactor evidence="17">
        <name>Co(2+)</name>
        <dbReference type="ChEBI" id="CHEBI:48828"/>
    </cofactor>
    <cofactor evidence="17">
        <name>Zn(2+)</name>
        <dbReference type="ChEBI" id="CHEBI:29105"/>
    </cofactor>
    <text evidence="17">Binds 1 divalent metal cation per subunit. Can use either Co(2+) or Zn(2+).</text>
</comment>
<dbReference type="PIRSF" id="PIRSF001455">
    <property type="entry name" value="DHQ_synth"/>
    <property type="match status" value="1"/>
</dbReference>
<accession>A0ABV1JG12</accession>
<keyword evidence="11 17" id="KW-0547">Nucleotide-binding</keyword>
<evidence type="ECO:0000256" key="14">
    <source>
        <dbReference type="ARBA" id="ARBA00023141"/>
    </source>
</evidence>
<proteinExistence type="inferred from homology"/>
<keyword evidence="8 17" id="KW-0963">Cytoplasm</keyword>
<feature type="binding site" evidence="17">
    <location>
        <position position="269"/>
    </location>
    <ligand>
        <name>Zn(2+)</name>
        <dbReference type="ChEBI" id="CHEBI:29105"/>
    </ligand>
</feature>
<dbReference type="PANTHER" id="PTHR43622">
    <property type="entry name" value="3-DEHYDROQUINATE SYNTHASE"/>
    <property type="match status" value="1"/>
</dbReference>
<evidence type="ECO:0000256" key="17">
    <source>
        <dbReference type="HAMAP-Rule" id="MF_00110"/>
    </source>
</evidence>
<evidence type="ECO:0000256" key="8">
    <source>
        <dbReference type="ARBA" id="ARBA00022490"/>
    </source>
</evidence>
<comment type="caution">
    <text evidence="20">The sequence shown here is derived from an EMBL/GenBank/DDBJ whole genome shotgun (WGS) entry which is preliminary data.</text>
</comment>
<dbReference type="InterPro" id="IPR050071">
    <property type="entry name" value="Dehydroquinate_synthase"/>
</dbReference>
<evidence type="ECO:0000256" key="9">
    <source>
        <dbReference type="ARBA" id="ARBA00022605"/>
    </source>
</evidence>
<comment type="catalytic activity">
    <reaction evidence="1 17">
        <text>7-phospho-2-dehydro-3-deoxy-D-arabino-heptonate = 3-dehydroquinate + phosphate</text>
        <dbReference type="Rhea" id="RHEA:21968"/>
        <dbReference type="ChEBI" id="CHEBI:32364"/>
        <dbReference type="ChEBI" id="CHEBI:43474"/>
        <dbReference type="ChEBI" id="CHEBI:58394"/>
        <dbReference type="EC" id="4.2.3.4"/>
    </reaction>
</comment>
<dbReference type="PANTHER" id="PTHR43622:SF7">
    <property type="entry name" value="3-DEHYDROQUINATE SYNTHASE, CHLOROPLASTIC"/>
    <property type="match status" value="1"/>
</dbReference>
<dbReference type="Pfam" id="PF01761">
    <property type="entry name" value="DHQ_synthase"/>
    <property type="match status" value="1"/>
</dbReference>
<keyword evidence="13 17" id="KW-0520">NAD</keyword>